<dbReference type="InterPro" id="IPR024079">
    <property type="entry name" value="MetalloPept_cat_dom_sf"/>
</dbReference>
<gene>
    <name evidence="1" type="ORF">PoB_000910500</name>
</gene>
<dbReference type="EMBL" id="BLXT01001024">
    <property type="protein sequence ID" value="GFN82599.1"/>
    <property type="molecule type" value="Genomic_DNA"/>
</dbReference>
<dbReference type="Proteomes" id="UP000735302">
    <property type="component" value="Unassembled WGS sequence"/>
</dbReference>
<dbReference type="Gene3D" id="3.40.390.10">
    <property type="entry name" value="Collagenase (Catalytic Domain)"/>
    <property type="match status" value="1"/>
</dbReference>
<dbReference type="SUPFAM" id="SSF55486">
    <property type="entry name" value="Metalloproteases ('zincins'), catalytic domain"/>
    <property type="match status" value="1"/>
</dbReference>
<organism evidence="1 2">
    <name type="scientific">Plakobranchus ocellatus</name>
    <dbReference type="NCBI Taxonomy" id="259542"/>
    <lineage>
        <taxon>Eukaryota</taxon>
        <taxon>Metazoa</taxon>
        <taxon>Spiralia</taxon>
        <taxon>Lophotrochozoa</taxon>
        <taxon>Mollusca</taxon>
        <taxon>Gastropoda</taxon>
        <taxon>Heterobranchia</taxon>
        <taxon>Euthyneura</taxon>
        <taxon>Panpulmonata</taxon>
        <taxon>Sacoglossa</taxon>
        <taxon>Placobranchoidea</taxon>
        <taxon>Plakobranchidae</taxon>
        <taxon>Plakobranchus</taxon>
    </lineage>
</organism>
<feature type="non-terminal residue" evidence="1">
    <location>
        <position position="1"/>
    </location>
</feature>
<dbReference type="AlphaFoldDB" id="A0AAV3YJC7"/>
<evidence type="ECO:0000313" key="2">
    <source>
        <dbReference type="Proteomes" id="UP000735302"/>
    </source>
</evidence>
<protein>
    <submittedName>
        <fullName evidence="1">Hemorrhagic metalloproteinase-disintegrin-like kaouthiagin</fullName>
    </submittedName>
</protein>
<evidence type="ECO:0000313" key="1">
    <source>
        <dbReference type="EMBL" id="GFN82599.1"/>
    </source>
</evidence>
<comment type="caution">
    <text evidence="1">The sequence shown here is derived from an EMBL/GenBank/DDBJ whole genome shotgun (WGS) entry which is preliminary data.</text>
</comment>
<keyword evidence="2" id="KW-1185">Reference proteome</keyword>
<reference evidence="1 2" key="1">
    <citation type="journal article" date="2021" name="Elife">
        <title>Chloroplast acquisition without the gene transfer in kleptoplastic sea slugs, Plakobranchus ocellatus.</title>
        <authorList>
            <person name="Maeda T."/>
            <person name="Takahashi S."/>
            <person name="Yoshida T."/>
            <person name="Shimamura S."/>
            <person name="Takaki Y."/>
            <person name="Nagai Y."/>
            <person name="Toyoda A."/>
            <person name="Suzuki Y."/>
            <person name="Arimoto A."/>
            <person name="Ishii H."/>
            <person name="Satoh N."/>
            <person name="Nishiyama T."/>
            <person name="Hasebe M."/>
            <person name="Maruyama T."/>
            <person name="Minagawa J."/>
            <person name="Obokata J."/>
            <person name="Shigenobu S."/>
        </authorList>
    </citation>
    <scope>NUCLEOTIDE SEQUENCE [LARGE SCALE GENOMIC DNA]</scope>
</reference>
<keyword evidence="1" id="KW-0645">Protease</keyword>
<name>A0AAV3YJC7_9GAST</name>
<sequence length="141" mass="15633">WVEFKGASNAINEMTIWYTYIAEAINIRYRTIVDPDISIGTVVTSFKILTNESDDDFIEDLIDSGSFDGASGLNAFRSWYQDPANGIPMADHYMYFTGFSIHYAMGIAYRKTMCTGSSVSIIENYFTAGVGAAAAHELGHR</sequence>
<dbReference type="GO" id="GO:0008237">
    <property type="term" value="F:metallopeptidase activity"/>
    <property type="evidence" value="ECO:0007669"/>
    <property type="project" value="UniProtKB-KW"/>
</dbReference>
<proteinExistence type="predicted"/>
<keyword evidence="1" id="KW-0482">Metalloprotease</keyword>
<keyword evidence="1" id="KW-0378">Hydrolase</keyword>
<accession>A0AAV3YJC7</accession>